<accession>A0A518JV89</accession>
<gene>
    <name evidence="2" type="ORF">Poly24_31800</name>
</gene>
<evidence type="ECO:0000313" key="2">
    <source>
        <dbReference type="EMBL" id="QDV69464.1"/>
    </source>
</evidence>
<dbReference type="Gene3D" id="3.40.30.10">
    <property type="entry name" value="Glutaredoxin"/>
    <property type="match status" value="1"/>
</dbReference>
<dbReference type="CDD" id="cd02947">
    <property type="entry name" value="TRX_family"/>
    <property type="match status" value="1"/>
</dbReference>
<dbReference type="Pfam" id="PF14559">
    <property type="entry name" value="TPR_19"/>
    <property type="match status" value="1"/>
</dbReference>
<organism evidence="2 3">
    <name type="scientific">Rosistilla carotiformis</name>
    <dbReference type="NCBI Taxonomy" id="2528017"/>
    <lineage>
        <taxon>Bacteria</taxon>
        <taxon>Pseudomonadati</taxon>
        <taxon>Planctomycetota</taxon>
        <taxon>Planctomycetia</taxon>
        <taxon>Pirellulales</taxon>
        <taxon>Pirellulaceae</taxon>
        <taxon>Rosistilla</taxon>
    </lineage>
</organism>
<dbReference type="Gene3D" id="1.25.40.10">
    <property type="entry name" value="Tetratricopeptide repeat domain"/>
    <property type="match status" value="2"/>
</dbReference>
<dbReference type="KEGG" id="rcf:Poly24_31800"/>
<reference evidence="2 3" key="1">
    <citation type="submission" date="2019-02" db="EMBL/GenBank/DDBJ databases">
        <title>Deep-cultivation of Planctomycetes and their phenomic and genomic characterization uncovers novel biology.</title>
        <authorList>
            <person name="Wiegand S."/>
            <person name="Jogler M."/>
            <person name="Boedeker C."/>
            <person name="Pinto D."/>
            <person name="Vollmers J."/>
            <person name="Rivas-Marin E."/>
            <person name="Kohn T."/>
            <person name="Peeters S.H."/>
            <person name="Heuer A."/>
            <person name="Rast P."/>
            <person name="Oberbeckmann S."/>
            <person name="Bunk B."/>
            <person name="Jeske O."/>
            <person name="Meyerdierks A."/>
            <person name="Storesund J.E."/>
            <person name="Kallscheuer N."/>
            <person name="Luecker S."/>
            <person name="Lage O.M."/>
            <person name="Pohl T."/>
            <person name="Merkel B.J."/>
            <person name="Hornburger P."/>
            <person name="Mueller R.-W."/>
            <person name="Bruemmer F."/>
            <person name="Labrenz M."/>
            <person name="Spormann A.M."/>
            <person name="Op den Camp H."/>
            <person name="Overmann J."/>
            <person name="Amann R."/>
            <person name="Jetten M.S.M."/>
            <person name="Mascher T."/>
            <person name="Medema M.H."/>
            <person name="Devos D.P."/>
            <person name="Kaster A.-K."/>
            <person name="Ovreas L."/>
            <person name="Rohde M."/>
            <person name="Galperin M.Y."/>
            <person name="Jogler C."/>
        </authorList>
    </citation>
    <scope>NUCLEOTIDE SEQUENCE [LARGE SCALE GENOMIC DNA]</scope>
    <source>
        <strain evidence="2 3">Poly24</strain>
    </source>
</reference>
<dbReference type="InterPro" id="IPR013766">
    <property type="entry name" value="Thioredoxin_domain"/>
</dbReference>
<sequence length="281" mass="30339">MNKSNLIETTDRTFEIDVLERSQTVPVVIDFWADWCQPCRALAPLLEQMAEEFAGDVAVVKANTDHCQQAATEFSVSGIPAIFGVVEGAIVDGLQGVVSEEVLRVFFRRMVSAGEFVAAKRTEDSNPAAALATYQKMLAEDPENVPAKIGLGRASLAAGDVSTATQVLDDLESRGFLEPEAEQLKSRLSLAAALPTGDLGEMEAQLAADPNNPELKIEVARMQAAAGNFQTALDLALAVVESTQGDRRDPARLLMIDIFRTLPDDSPLTGEYRRKLASALY</sequence>
<dbReference type="AlphaFoldDB" id="A0A518JV89"/>
<dbReference type="GO" id="GO:0005737">
    <property type="term" value="C:cytoplasm"/>
    <property type="evidence" value="ECO:0007669"/>
    <property type="project" value="TreeGrafter"/>
</dbReference>
<dbReference type="EMBL" id="CP036348">
    <property type="protein sequence ID" value="QDV69464.1"/>
    <property type="molecule type" value="Genomic_DNA"/>
</dbReference>
<feature type="domain" description="Thioredoxin" evidence="1">
    <location>
        <begin position="1"/>
        <end position="136"/>
    </location>
</feature>
<protein>
    <submittedName>
        <fullName evidence="2">Thioredoxin C-2</fullName>
    </submittedName>
</protein>
<name>A0A518JV89_9BACT</name>
<dbReference type="PANTHER" id="PTHR45663">
    <property type="entry name" value="GEO12009P1"/>
    <property type="match status" value="1"/>
</dbReference>
<dbReference type="SUPFAM" id="SSF52833">
    <property type="entry name" value="Thioredoxin-like"/>
    <property type="match status" value="1"/>
</dbReference>
<evidence type="ECO:0000259" key="1">
    <source>
        <dbReference type="PROSITE" id="PS51352"/>
    </source>
</evidence>
<dbReference type="InterPro" id="IPR011990">
    <property type="entry name" value="TPR-like_helical_dom_sf"/>
</dbReference>
<dbReference type="Pfam" id="PF00085">
    <property type="entry name" value="Thioredoxin"/>
    <property type="match status" value="1"/>
</dbReference>
<dbReference type="Proteomes" id="UP000315082">
    <property type="component" value="Chromosome"/>
</dbReference>
<dbReference type="OrthoDB" id="9790390at2"/>
<proteinExistence type="predicted"/>
<dbReference type="InterPro" id="IPR036249">
    <property type="entry name" value="Thioredoxin-like_sf"/>
</dbReference>
<dbReference type="GO" id="GO:0006950">
    <property type="term" value="P:response to stress"/>
    <property type="evidence" value="ECO:0007669"/>
    <property type="project" value="UniProtKB-ARBA"/>
</dbReference>
<dbReference type="GO" id="GO:0015035">
    <property type="term" value="F:protein-disulfide reductase activity"/>
    <property type="evidence" value="ECO:0007669"/>
    <property type="project" value="TreeGrafter"/>
</dbReference>
<evidence type="ECO:0000313" key="3">
    <source>
        <dbReference type="Proteomes" id="UP000315082"/>
    </source>
</evidence>
<dbReference type="SUPFAM" id="SSF48452">
    <property type="entry name" value="TPR-like"/>
    <property type="match status" value="1"/>
</dbReference>
<dbReference type="PANTHER" id="PTHR45663:SF11">
    <property type="entry name" value="GEO12009P1"/>
    <property type="match status" value="1"/>
</dbReference>
<dbReference type="PROSITE" id="PS51352">
    <property type="entry name" value="THIOREDOXIN_2"/>
    <property type="match status" value="1"/>
</dbReference>
<dbReference type="RefSeq" id="WP_145096999.1">
    <property type="nucleotide sequence ID" value="NZ_CP036348.1"/>
</dbReference>
<dbReference type="Pfam" id="PF14561">
    <property type="entry name" value="TPR_20"/>
    <property type="match status" value="1"/>
</dbReference>
<keyword evidence="3" id="KW-1185">Reference proteome</keyword>